<dbReference type="AlphaFoldDB" id="A0A3B0REP4"/>
<evidence type="ECO:0000313" key="3">
    <source>
        <dbReference type="EMBL" id="VAV90177.1"/>
    </source>
</evidence>
<dbReference type="NCBIfam" id="TIGR04430">
    <property type="entry name" value="OM_asym_MlaD"/>
    <property type="match status" value="1"/>
</dbReference>
<keyword evidence="1" id="KW-0472">Membrane</keyword>
<dbReference type="PANTHER" id="PTHR33371">
    <property type="entry name" value="INTERMEMBRANE PHOSPHOLIPID TRANSPORT SYSTEM BINDING PROTEIN MLAD-RELATED"/>
    <property type="match status" value="1"/>
</dbReference>
<keyword evidence="1" id="KW-1133">Transmembrane helix</keyword>
<dbReference type="InterPro" id="IPR003399">
    <property type="entry name" value="Mce/MlaD"/>
</dbReference>
<evidence type="ECO:0000259" key="2">
    <source>
        <dbReference type="Pfam" id="PF02470"/>
    </source>
</evidence>
<gene>
    <name evidence="3" type="ORF">MNBD_ALPHA08-307</name>
</gene>
<dbReference type="GO" id="GO:0015914">
    <property type="term" value="P:phospholipid transport"/>
    <property type="evidence" value="ECO:0007669"/>
    <property type="project" value="InterPro"/>
</dbReference>
<dbReference type="InterPro" id="IPR030970">
    <property type="entry name" value="ABC_MlaD"/>
</dbReference>
<reference evidence="3" key="1">
    <citation type="submission" date="2018-06" db="EMBL/GenBank/DDBJ databases">
        <authorList>
            <person name="Zhirakovskaya E."/>
        </authorList>
    </citation>
    <scope>NUCLEOTIDE SEQUENCE</scope>
</reference>
<name>A0A3B0REP4_9ZZZZ</name>
<dbReference type="EMBL" id="UOEC01000074">
    <property type="protein sequence ID" value="VAV90177.1"/>
    <property type="molecule type" value="Genomic_DNA"/>
</dbReference>
<organism evidence="3">
    <name type="scientific">hydrothermal vent metagenome</name>
    <dbReference type="NCBI Taxonomy" id="652676"/>
    <lineage>
        <taxon>unclassified sequences</taxon>
        <taxon>metagenomes</taxon>
        <taxon>ecological metagenomes</taxon>
    </lineage>
</organism>
<dbReference type="Pfam" id="PF02470">
    <property type="entry name" value="MlaD"/>
    <property type="match status" value="1"/>
</dbReference>
<accession>A0A3B0REP4</accession>
<proteinExistence type="predicted"/>
<dbReference type="PANTHER" id="PTHR33371:SF4">
    <property type="entry name" value="INTERMEMBRANE PHOSPHOLIPID TRANSPORT SYSTEM BINDING PROTEIN MLAD"/>
    <property type="match status" value="1"/>
</dbReference>
<feature type="transmembrane region" description="Helical" evidence="1">
    <location>
        <begin position="6"/>
        <end position="26"/>
    </location>
</feature>
<dbReference type="InterPro" id="IPR052336">
    <property type="entry name" value="MlaD_Phospholipid_Transporter"/>
</dbReference>
<sequence>MKNNLVETSVGALVIAIAAGFFLYVYNTTDVGRGAGGYQINAEFENIEGISIGSDIRMAGIKIGSVVKQKLDPENFQAIVTMSVASYIKLPDDTTAKITSEGLLGSKFIALDVGGSEEILKDGDSLSNTQSAIDIWSLINEFMFSDKKNK</sequence>
<evidence type="ECO:0000256" key="1">
    <source>
        <dbReference type="SAM" id="Phobius"/>
    </source>
</evidence>
<protein>
    <recommendedName>
        <fullName evidence="2">Mce/MlaD domain-containing protein</fullName>
    </recommendedName>
</protein>
<keyword evidence="1" id="KW-0812">Transmembrane</keyword>
<feature type="domain" description="Mce/MlaD" evidence="2">
    <location>
        <begin position="37"/>
        <end position="114"/>
    </location>
</feature>